<dbReference type="Proteomes" id="UP001549031">
    <property type="component" value="Unassembled WGS sequence"/>
</dbReference>
<protein>
    <recommendedName>
        <fullName evidence="4">MFS transporter</fullName>
    </recommendedName>
</protein>
<reference evidence="2 3" key="1">
    <citation type="submission" date="2024-06" db="EMBL/GenBank/DDBJ databases">
        <title>Genomic Encyclopedia of Type Strains, Phase IV (KMG-IV): sequencing the most valuable type-strain genomes for metagenomic binning, comparative biology and taxonomic classification.</title>
        <authorList>
            <person name="Goeker M."/>
        </authorList>
    </citation>
    <scope>NUCLEOTIDE SEQUENCE [LARGE SCALE GENOMIC DNA]</scope>
    <source>
        <strain evidence="2 3">DSM 105042</strain>
    </source>
</reference>
<dbReference type="EMBL" id="JBEPLJ010000008">
    <property type="protein sequence ID" value="MET3586227.1"/>
    <property type="molecule type" value="Genomic_DNA"/>
</dbReference>
<feature type="transmembrane region" description="Helical" evidence="1">
    <location>
        <begin position="26"/>
        <end position="50"/>
    </location>
</feature>
<keyword evidence="1" id="KW-1133">Transmembrane helix</keyword>
<proteinExistence type="predicted"/>
<keyword evidence="3" id="KW-1185">Reference proteome</keyword>
<sequence length="53" mass="5374">MALSAITFGPGRMAYGMFLPQLRDEFGLGAGTGGAIAGLGFAAFFLALLATAY</sequence>
<evidence type="ECO:0000256" key="1">
    <source>
        <dbReference type="SAM" id="Phobius"/>
    </source>
</evidence>
<comment type="caution">
    <text evidence="2">The sequence shown here is derived from an EMBL/GenBank/DDBJ whole genome shotgun (WGS) entry which is preliminary data.</text>
</comment>
<organism evidence="2 3">
    <name type="scientific">Pseudorhizobium tarimense</name>
    <dbReference type="NCBI Taxonomy" id="1079109"/>
    <lineage>
        <taxon>Bacteria</taxon>
        <taxon>Pseudomonadati</taxon>
        <taxon>Pseudomonadota</taxon>
        <taxon>Alphaproteobacteria</taxon>
        <taxon>Hyphomicrobiales</taxon>
        <taxon>Rhizobiaceae</taxon>
        <taxon>Rhizobium/Agrobacterium group</taxon>
        <taxon>Pseudorhizobium</taxon>
    </lineage>
</organism>
<evidence type="ECO:0000313" key="3">
    <source>
        <dbReference type="Proteomes" id="UP001549031"/>
    </source>
</evidence>
<keyword evidence="1" id="KW-0472">Membrane</keyword>
<name>A0ABV2H6Q1_9HYPH</name>
<keyword evidence="1" id="KW-0812">Transmembrane</keyword>
<evidence type="ECO:0008006" key="4">
    <source>
        <dbReference type="Google" id="ProtNLM"/>
    </source>
</evidence>
<accession>A0ABV2H6Q1</accession>
<evidence type="ECO:0000313" key="2">
    <source>
        <dbReference type="EMBL" id="MET3586227.1"/>
    </source>
</evidence>
<dbReference type="RefSeq" id="WP_247244149.1">
    <property type="nucleotide sequence ID" value="NZ_JALJRA010000008.1"/>
</dbReference>
<gene>
    <name evidence="2" type="ORF">ABID21_002344</name>
</gene>